<proteinExistence type="predicted"/>
<dbReference type="eggNOG" id="arCOG04039">
    <property type="taxonomic scope" value="Archaea"/>
</dbReference>
<name>E1QSR8_VULDI</name>
<dbReference type="EMBL" id="CP002100">
    <property type="protein sequence ID" value="ADN49585.1"/>
    <property type="molecule type" value="Genomic_DNA"/>
</dbReference>
<keyword evidence="2" id="KW-1185">Reference proteome</keyword>
<reference evidence="1 2" key="1">
    <citation type="journal article" date="2010" name="Stand. Genomic Sci.">
        <title>Complete genome sequence of Vulcanisaeta distributa type strain (IC-017).</title>
        <authorList>
            <person name="Mavromatis K."/>
            <person name="Sikorski J."/>
            <person name="Pabst E."/>
            <person name="Teshima H."/>
            <person name="Lapidus A."/>
            <person name="Lucas S."/>
            <person name="Nolan M."/>
            <person name="Glavina Del Rio T."/>
            <person name="Cheng J.F."/>
            <person name="Bruce D."/>
            <person name="Goodwin L."/>
            <person name="Pitluck S."/>
            <person name="Liolios K."/>
            <person name="Ivanova N."/>
            <person name="Mikhailova N."/>
            <person name="Pati A."/>
            <person name="Chen A."/>
            <person name="Palaniappan K."/>
            <person name="Land M."/>
            <person name="Hauser L."/>
            <person name="Chang Y.J."/>
            <person name="Jeffries C.D."/>
            <person name="Rohde M."/>
            <person name="Spring S."/>
            <person name="Goker M."/>
            <person name="Wirth R."/>
            <person name="Woyke T."/>
            <person name="Bristow J."/>
            <person name="Eisen J.A."/>
            <person name="Markowitz V."/>
            <person name="Hugenholtz P."/>
            <person name="Klenk H.P."/>
            <person name="Kyrpides N.C."/>
        </authorList>
    </citation>
    <scope>NUCLEOTIDE SEQUENCE [LARGE SCALE GENOMIC DNA]</scope>
    <source>
        <strain evidence="2">DSM 14429 / JCM 11212 / NBRC 100878 / IC-017</strain>
    </source>
</reference>
<sequence length="393" mass="45410">MAECTPRIREVRYWDEAWWEEGFKGIDEAYSRLRGLLDAVKEVELKLTGSDLSQLLRSQQMRDFTMKVILGGFRQECVNKTLNADDVKGCFNSNALARFYREVFGIGLSNDDIAKFVNVAQYVGLEKAGEGLRIVSMRSYVMDTLNGILTSFINVYKVAGRQVPNPMRYNVDKPEDLAQAFIDTTNALLKLLPLYNPFTFFIQSLDFTPKPYLRLMYCDKLFSSDVTNLMAKYGIRLTTLLKPSISKELDEELAIIGHEENSLGRHLLATVWHIYELTYWLKGKDYVKNIDDEFRKYVEKYSIYLDEFYRRLTGSGFEGVCSMMLDINIYYGSNINIYGRSIFGRDVFSFSRRGCGEIRMSLSYSEFLELFSPLMFLGLIFRHPLSNEIFTVG</sequence>
<dbReference type="OrthoDB" id="46220at2157"/>
<evidence type="ECO:0000313" key="2">
    <source>
        <dbReference type="Proteomes" id="UP000006681"/>
    </source>
</evidence>
<evidence type="ECO:0000313" key="1">
    <source>
        <dbReference type="EMBL" id="ADN49585.1"/>
    </source>
</evidence>
<reference evidence="2" key="2">
    <citation type="journal article" date="2010" name="Stand. Genomic Sci.">
        <title>Complete genome sequence of Vulcanisaeta distributa type strain (IC-017T).</title>
        <authorList>
            <person name="Mavromatis K."/>
            <person name="Sikorski J."/>
            <person name="Pabst E."/>
            <person name="Teshima H."/>
            <person name="Lapidus A."/>
            <person name="Lucas S."/>
            <person name="Nolan M."/>
            <person name="Glavina Del Rio T."/>
            <person name="Cheng J."/>
            <person name="Bruce D."/>
            <person name="Goodwin L."/>
            <person name="Pitluck S."/>
            <person name="Liolios K."/>
            <person name="Ivanova N."/>
            <person name="Mikhailova N."/>
            <person name="Pati A."/>
            <person name="Chen A."/>
            <person name="Palaniappan K."/>
            <person name="Land M."/>
            <person name="Hauser L."/>
            <person name="Chang Y."/>
            <person name="Jeffries C."/>
            <person name="Rohde M."/>
            <person name="Spring S."/>
            <person name="Goker M."/>
            <person name="Wirth R."/>
            <person name="Woyke T."/>
            <person name="Bristow J."/>
            <person name="Eisen J."/>
            <person name="Markowitz V."/>
            <person name="Hugenholtz P."/>
            <person name="Klenk H."/>
            <person name="Kyrpides N."/>
        </authorList>
    </citation>
    <scope>NUCLEOTIDE SEQUENCE [LARGE SCALE GENOMIC DNA]</scope>
    <source>
        <strain evidence="2">DSM 14429 / JCM 11212 / NBRC 100878 / IC-017</strain>
    </source>
</reference>
<dbReference type="HOGENOM" id="CLU_631093_0_0_2"/>
<dbReference type="AlphaFoldDB" id="E1QSR8"/>
<organism evidence="1 2">
    <name type="scientific">Vulcanisaeta distributa (strain DSM 14429 / JCM 11212 / NBRC 100878 / IC-017)</name>
    <dbReference type="NCBI Taxonomy" id="572478"/>
    <lineage>
        <taxon>Archaea</taxon>
        <taxon>Thermoproteota</taxon>
        <taxon>Thermoprotei</taxon>
        <taxon>Thermoproteales</taxon>
        <taxon>Thermoproteaceae</taxon>
        <taxon>Vulcanisaeta</taxon>
    </lineage>
</organism>
<protein>
    <submittedName>
        <fullName evidence="1">Uncharacterized protein</fullName>
    </submittedName>
</protein>
<dbReference type="STRING" id="572478.Vdis_0172"/>
<dbReference type="KEGG" id="vdi:Vdis_0172"/>
<dbReference type="GeneID" id="9751089"/>
<dbReference type="RefSeq" id="WP_013335310.1">
    <property type="nucleotide sequence ID" value="NC_014537.1"/>
</dbReference>
<gene>
    <name evidence="1" type="ordered locus">Vdis_0172</name>
</gene>
<dbReference type="Proteomes" id="UP000006681">
    <property type="component" value="Chromosome"/>
</dbReference>
<accession>E1QSR8</accession>